<feature type="region of interest" description="Disordered" evidence="1">
    <location>
        <begin position="266"/>
        <end position="309"/>
    </location>
</feature>
<feature type="compositionally biased region" description="Low complexity" evidence="1">
    <location>
        <begin position="360"/>
        <end position="375"/>
    </location>
</feature>
<reference evidence="2 3" key="1">
    <citation type="journal article" date="2012" name="Proc. Natl. Acad. Sci. U.S.A.">
        <title>Comparative genomics of Ceriporiopsis subvermispora and Phanerochaete chrysosporium provide insight into selective ligninolysis.</title>
        <authorList>
            <person name="Fernandez-Fueyo E."/>
            <person name="Ruiz-Duenas F.J."/>
            <person name="Ferreira P."/>
            <person name="Floudas D."/>
            <person name="Hibbett D.S."/>
            <person name="Canessa P."/>
            <person name="Larrondo L.F."/>
            <person name="James T.Y."/>
            <person name="Seelenfreund D."/>
            <person name="Lobos S."/>
            <person name="Polanco R."/>
            <person name="Tello M."/>
            <person name="Honda Y."/>
            <person name="Watanabe T."/>
            <person name="Watanabe T."/>
            <person name="Ryu J.S."/>
            <person name="Kubicek C.P."/>
            <person name="Schmoll M."/>
            <person name="Gaskell J."/>
            <person name="Hammel K.E."/>
            <person name="St John F.J."/>
            <person name="Vanden Wymelenberg A."/>
            <person name="Sabat G."/>
            <person name="Splinter BonDurant S."/>
            <person name="Syed K."/>
            <person name="Yadav J.S."/>
            <person name="Doddapaneni H."/>
            <person name="Subramanian V."/>
            <person name="Lavin J.L."/>
            <person name="Oguiza J.A."/>
            <person name="Perez G."/>
            <person name="Pisabarro A.G."/>
            <person name="Ramirez L."/>
            <person name="Santoyo F."/>
            <person name="Master E."/>
            <person name="Coutinho P.M."/>
            <person name="Henrissat B."/>
            <person name="Lombard V."/>
            <person name="Magnuson J.K."/>
            <person name="Kuees U."/>
            <person name="Hori C."/>
            <person name="Igarashi K."/>
            <person name="Samejima M."/>
            <person name="Held B.W."/>
            <person name="Barry K.W."/>
            <person name="LaButti K.M."/>
            <person name="Lapidus A."/>
            <person name="Lindquist E.A."/>
            <person name="Lucas S.M."/>
            <person name="Riley R."/>
            <person name="Salamov A.A."/>
            <person name="Hoffmeister D."/>
            <person name="Schwenk D."/>
            <person name="Hadar Y."/>
            <person name="Yarden O."/>
            <person name="de Vries R.P."/>
            <person name="Wiebenga A."/>
            <person name="Stenlid J."/>
            <person name="Eastwood D."/>
            <person name="Grigoriev I.V."/>
            <person name="Berka R.M."/>
            <person name="Blanchette R.A."/>
            <person name="Kersten P."/>
            <person name="Martinez A.T."/>
            <person name="Vicuna R."/>
            <person name="Cullen D."/>
        </authorList>
    </citation>
    <scope>NUCLEOTIDE SEQUENCE [LARGE SCALE GENOMIC DNA]</scope>
    <source>
        <strain evidence="2 3">B</strain>
    </source>
</reference>
<dbReference type="HOGENOM" id="CLU_740928_0_0_1"/>
<sequence length="375" mass="40719">MSEAPGEPLYWGHLGGEDMYPCGFGYWEGSRYEDWYFPSTNLNAEISYYPDNDPTAQFSLPGSSYLRFFPDNNLSSSEAVRNLPVISRVDTPIPHSEPTLTSQLVEALQAVCTAFESGLGSPIPPRFHPEPSTEGFNLLLSAFLHTIRTLSVHHPVVGLLAIEAAKIKPEDWSSESAYLLADPSASPLDKLGDAFLAAREVLPDTHPVLSYLADEIILVMSPAERELLAANGYVFHPETQLAHELWRDPELYFDMAIDTDGAGYERAPELTSRNDPDVYPNSTPPPDVAMRDDEPTRREGIGADVCAPEPMDVDTAAIAPSAQRAIGTTDADVERVPDSNPDSNSDNSAYGANVERETRASTAALAPDALAATAP</sequence>
<feature type="compositionally biased region" description="Basic and acidic residues" evidence="1">
    <location>
        <begin position="266"/>
        <end position="276"/>
    </location>
</feature>
<keyword evidence="3" id="KW-1185">Reference proteome</keyword>
<feature type="compositionally biased region" description="Basic and acidic residues" evidence="1">
    <location>
        <begin position="289"/>
        <end position="301"/>
    </location>
</feature>
<feature type="region of interest" description="Disordered" evidence="1">
    <location>
        <begin position="324"/>
        <end position="375"/>
    </location>
</feature>
<evidence type="ECO:0000313" key="2">
    <source>
        <dbReference type="EMBL" id="EMD30806.1"/>
    </source>
</evidence>
<proteinExistence type="predicted"/>
<name>M2QWB3_CERS8</name>
<accession>M2QWB3</accession>
<protein>
    <submittedName>
        <fullName evidence="2">Uncharacterized protein</fullName>
    </submittedName>
</protein>
<organism evidence="2 3">
    <name type="scientific">Ceriporiopsis subvermispora (strain B)</name>
    <name type="common">White-rot fungus</name>
    <name type="synonym">Gelatoporia subvermispora</name>
    <dbReference type="NCBI Taxonomy" id="914234"/>
    <lineage>
        <taxon>Eukaryota</taxon>
        <taxon>Fungi</taxon>
        <taxon>Dikarya</taxon>
        <taxon>Basidiomycota</taxon>
        <taxon>Agaricomycotina</taxon>
        <taxon>Agaricomycetes</taxon>
        <taxon>Polyporales</taxon>
        <taxon>Gelatoporiaceae</taxon>
        <taxon>Gelatoporia</taxon>
    </lineage>
</organism>
<dbReference type="AlphaFoldDB" id="M2QWB3"/>
<dbReference type="EMBL" id="KB445841">
    <property type="protein sequence ID" value="EMD30806.1"/>
    <property type="molecule type" value="Genomic_DNA"/>
</dbReference>
<evidence type="ECO:0000313" key="3">
    <source>
        <dbReference type="Proteomes" id="UP000016930"/>
    </source>
</evidence>
<dbReference type="Proteomes" id="UP000016930">
    <property type="component" value="Unassembled WGS sequence"/>
</dbReference>
<feature type="non-terminal residue" evidence="2">
    <location>
        <position position="375"/>
    </location>
</feature>
<gene>
    <name evidence="2" type="ORF">CERSUDRAFT_100974</name>
</gene>
<feature type="compositionally biased region" description="Low complexity" evidence="1">
    <location>
        <begin position="338"/>
        <end position="348"/>
    </location>
</feature>
<evidence type="ECO:0000256" key="1">
    <source>
        <dbReference type="SAM" id="MobiDB-lite"/>
    </source>
</evidence>